<evidence type="ECO:0000256" key="2">
    <source>
        <dbReference type="ARBA" id="ARBA00023163"/>
    </source>
</evidence>
<dbReference type="InterPro" id="IPR009594">
    <property type="entry name" value="Tscrpt_reg_HTH_AraC_N"/>
</dbReference>
<evidence type="ECO:0000313" key="4">
    <source>
        <dbReference type="EMBL" id="MDX6804875.1"/>
    </source>
</evidence>
<evidence type="ECO:0000313" key="5">
    <source>
        <dbReference type="Proteomes" id="UP001274321"/>
    </source>
</evidence>
<dbReference type="Pfam" id="PF12833">
    <property type="entry name" value="HTH_18"/>
    <property type="match status" value="1"/>
</dbReference>
<dbReference type="PROSITE" id="PS01124">
    <property type="entry name" value="HTH_ARAC_FAMILY_2"/>
    <property type="match status" value="1"/>
</dbReference>
<dbReference type="SMART" id="SM00342">
    <property type="entry name" value="HTH_ARAC"/>
    <property type="match status" value="1"/>
</dbReference>
<feature type="domain" description="HTH araC/xylS-type" evidence="3">
    <location>
        <begin position="113"/>
        <end position="211"/>
    </location>
</feature>
<keyword evidence="2" id="KW-0804">Transcription</keyword>
<organism evidence="4 5">
    <name type="scientific">Terrihabitans rhizophilus</name>
    <dbReference type="NCBI Taxonomy" id="3092662"/>
    <lineage>
        <taxon>Bacteria</taxon>
        <taxon>Pseudomonadati</taxon>
        <taxon>Pseudomonadota</taxon>
        <taxon>Alphaproteobacteria</taxon>
        <taxon>Hyphomicrobiales</taxon>
        <taxon>Terrihabitans</taxon>
    </lineage>
</organism>
<protein>
    <submittedName>
        <fullName evidence="4">AraC family transcriptional regulator</fullName>
    </submittedName>
</protein>
<keyword evidence="5" id="KW-1185">Reference proteome</keyword>
<reference evidence="4 5" key="1">
    <citation type="submission" date="2023-11" db="EMBL/GenBank/DDBJ databases">
        <authorList>
            <person name="Bao R."/>
        </authorList>
    </citation>
    <scope>NUCLEOTIDE SEQUENCE [LARGE SCALE GENOMIC DNA]</scope>
    <source>
        <strain evidence="4 5">PJ23</strain>
    </source>
</reference>
<proteinExistence type="predicted"/>
<dbReference type="PANTHER" id="PTHR43436:SF1">
    <property type="entry name" value="TRANSCRIPTIONAL REGULATORY PROTEIN"/>
    <property type="match status" value="1"/>
</dbReference>
<dbReference type="SUPFAM" id="SSF46689">
    <property type="entry name" value="Homeodomain-like"/>
    <property type="match status" value="2"/>
</dbReference>
<name>A0ABU4RJ69_9HYPH</name>
<keyword evidence="1" id="KW-0805">Transcription regulation</keyword>
<dbReference type="Gene3D" id="1.10.10.60">
    <property type="entry name" value="Homeodomain-like"/>
    <property type="match status" value="1"/>
</dbReference>
<accession>A0ABU4RJ69</accession>
<dbReference type="InterPro" id="IPR009057">
    <property type="entry name" value="Homeodomain-like_sf"/>
</dbReference>
<sequence length="224" mass="24927">MPIFTCVEEASPEAPYLAMGIDIDLAVLTDITMHASAANYRERYSLSSPSTAYAENATLECASRLVQLCDRSDAVPLLHEGIMRELHYWLLSGPHGENLRARCDPTSHANRLAAAVALLRTDFRSRLPIGRLAATAGMSVSGFHGHFKRLLSLSPGQYQKRLRLLEARRLMMERGMSASGAAFEVGYESVPQFTRDYARLFKAPPKRDMLRMRSNAAQRDRAVA</sequence>
<dbReference type="InterPro" id="IPR018060">
    <property type="entry name" value="HTH_AraC"/>
</dbReference>
<evidence type="ECO:0000256" key="1">
    <source>
        <dbReference type="ARBA" id="ARBA00023015"/>
    </source>
</evidence>
<evidence type="ECO:0000259" key="3">
    <source>
        <dbReference type="PROSITE" id="PS01124"/>
    </source>
</evidence>
<comment type="caution">
    <text evidence="4">The sequence shown here is derived from an EMBL/GenBank/DDBJ whole genome shotgun (WGS) entry which is preliminary data.</text>
</comment>
<dbReference type="EMBL" id="JAXAFJ010000001">
    <property type="protein sequence ID" value="MDX6804875.1"/>
    <property type="molecule type" value="Genomic_DNA"/>
</dbReference>
<dbReference type="Pfam" id="PF06719">
    <property type="entry name" value="AraC_N"/>
    <property type="match status" value="1"/>
</dbReference>
<gene>
    <name evidence="4" type="ORF">SCD90_02250</name>
</gene>
<dbReference type="PANTHER" id="PTHR43436">
    <property type="entry name" value="ARAC-FAMILY TRANSCRIPTIONAL REGULATOR"/>
    <property type="match status" value="1"/>
</dbReference>
<dbReference type="Proteomes" id="UP001274321">
    <property type="component" value="Unassembled WGS sequence"/>
</dbReference>
<dbReference type="RefSeq" id="WP_319842989.1">
    <property type="nucleotide sequence ID" value="NZ_JAXAFJ010000001.1"/>
</dbReference>